<dbReference type="KEGG" id="aot:AcetOri_orf02437"/>
<dbReference type="AlphaFoldDB" id="A0A2Z5ZHP3"/>
<dbReference type="InterPro" id="IPR027417">
    <property type="entry name" value="P-loop_NTPase"/>
</dbReference>
<gene>
    <name evidence="1" type="ORF">AcetOrient_orf02437</name>
</gene>
<evidence type="ECO:0000313" key="1">
    <source>
        <dbReference type="EMBL" id="BBC79966.1"/>
    </source>
</evidence>
<accession>A0A2Z5ZHP3</accession>
<dbReference type="SUPFAM" id="SSF52540">
    <property type="entry name" value="P-loop containing nucleoside triphosphate hydrolases"/>
    <property type="match status" value="1"/>
</dbReference>
<protein>
    <submittedName>
        <fullName evidence="1">Predicted NTPase</fullName>
    </submittedName>
</protein>
<dbReference type="EMBL" id="AP018515">
    <property type="protein sequence ID" value="BBC79966.1"/>
    <property type="molecule type" value="Genomic_DNA"/>
</dbReference>
<evidence type="ECO:0000313" key="2">
    <source>
        <dbReference type="Proteomes" id="UP000270034"/>
    </source>
</evidence>
<proteinExistence type="predicted"/>
<reference evidence="1 2" key="1">
    <citation type="submission" date="2018-02" db="EMBL/GenBank/DDBJ databases">
        <title>Acetobacter orientalis genome.</title>
        <authorList>
            <person name="Nakashima N."/>
            <person name="Tamura T."/>
        </authorList>
    </citation>
    <scope>NUCLEOTIDE SEQUENCE [LARGE SCALE GENOMIC DNA]</scope>
    <source>
        <strain evidence="1 2">FAN1</strain>
    </source>
</reference>
<dbReference type="Gene3D" id="3.40.50.300">
    <property type="entry name" value="P-loop containing nucleotide triphosphate hydrolases"/>
    <property type="match status" value="1"/>
</dbReference>
<organism evidence="1 2">
    <name type="scientific">Acetobacter orientalis</name>
    <dbReference type="NCBI Taxonomy" id="146474"/>
    <lineage>
        <taxon>Bacteria</taxon>
        <taxon>Pseudomonadati</taxon>
        <taxon>Pseudomonadota</taxon>
        <taxon>Alphaproteobacteria</taxon>
        <taxon>Acetobacterales</taxon>
        <taxon>Acetobacteraceae</taxon>
        <taxon>Acetobacter</taxon>
    </lineage>
</organism>
<dbReference type="Proteomes" id="UP000270034">
    <property type="component" value="Chromosome"/>
</dbReference>
<sequence length="132" mass="15280">MKPQKKHYIDLHDTLKEKNDIIFLGSRESGKTSLAHKIAISCADGVSDEIRVPAIIDMRDTPLTFNLKKGILTYYNVMDEGIDTHNIQKCIREKYNEIKFLIILDNFDETNQKHLNAINKMVLSRKILDLLH</sequence>
<name>A0A2Z5ZHP3_9PROT</name>